<evidence type="ECO:0000256" key="3">
    <source>
        <dbReference type="ARBA" id="ARBA00022777"/>
    </source>
</evidence>
<keyword evidence="9" id="KW-1185">Reference proteome</keyword>
<dbReference type="CDD" id="cd14014">
    <property type="entry name" value="STKc_PknB_like"/>
    <property type="match status" value="1"/>
</dbReference>
<evidence type="ECO:0000256" key="6">
    <source>
        <dbReference type="SAM" id="MobiDB-lite"/>
    </source>
</evidence>
<feature type="region of interest" description="Disordered" evidence="6">
    <location>
        <begin position="107"/>
        <end position="127"/>
    </location>
</feature>
<dbReference type="PROSITE" id="PS00107">
    <property type="entry name" value="PROTEIN_KINASE_ATP"/>
    <property type="match status" value="1"/>
</dbReference>
<keyword evidence="8" id="KW-0723">Serine/threonine-protein kinase</keyword>
<dbReference type="InterPro" id="IPR017441">
    <property type="entry name" value="Protein_kinase_ATP_BS"/>
</dbReference>
<evidence type="ECO:0000256" key="5">
    <source>
        <dbReference type="PROSITE-ProRule" id="PRU10141"/>
    </source>
</evidence>
<evidence type="ECO:0000256" key="4">
    <source>
        <dbReference type="ARBA" id="ARBA00022840"/>
    </source>
</evidence>
<dbReference type="Proteomes" id="UP001594351">
    <property type="component" value="Unassembled WGS sequence"/>
</dbReference>
<sequence>MTERPDSIGEFRIVETLGRGGMGIVYHAIHESTGESVALKTIRLPRVSLLQSIRREIHTLTRLRHPGIIRIVADGVYEGLPWYAMELLQGITLRHYFTRSDIGSEDTDTNIVSDPRTTSLQGGEDAPASKGWWTHSLNYGDETEEVESTLAFEGSSAIPERVSNISALSQEILIQILTIIRRLCFPLAFLHGEGIIHRDIKPDNIIVKPDGTPVLVDFGLISHVSGEISRELLSVEHSEVGTALYMAPEQIQGSLGDCRIDLYALGCLLFELLTGVPPYDGETVTQILRCHILEKPRAPSQLRPGLPTELDNLVLRLLAKEPRQRIGYALDVAHILARLGAQYGVSASEL</sequence>
<keyword evidence="4 5" id="KW-0067">ATP-binding</keyword>
<reference evidence="8 9" key="1">
    <citation type="submission" date="2024-09" db="EMBL/GenBank/DDBJ databases">
        <title>Laminarin stimulates single cell rates of sulfate reduction while oxygen inhibits transcriptomic activity in coastal marine sediment.</title>
        <authorList>
            <person name="Lindsay M."/>
            <person name="Orcutt B."/>
            <person name="Emerson D."/>
            <person name="Stepanauskas R."/>
            <person name="D'Angelo T."/>
        </authorList>
    </citation>
    <scope>NUCLEOTIDE SEQUENCE [LARGE SCALE GENOMIC DNA]</scope>
    <source>
        <strain evidence="8">SAG AM-311-K15</strain>
    </source>
</reference>
<feature type="compositionally biased region" description="Polar residues" evidence="6">
    <location>
        <begin position="109"/>
        <end position="121"/>
    </location>
</feature>
<proteinExistence type="predicted"/>
<name>A0ABV6Z671_UNCC1</name>
<feature type="domain" description="Protein kinase" evidence="7">
    <location>
        <begin position="11"/>
        <end position="337"/>
    </location>
</feature>
<accession>A0ABV6Z671</accession>
<dbReference type="PROSITE" id="PS50011">
    <property type="entry name" value="PROTEIN_KINASE_DOM"/>
    <property type="match status" value="1"/>
</dbReference>
<keyword evidence="3 8" id="KW-0418">Kinase</keyword>
<dbReference type="InterPro" id="IPR000719">
    <property type="entry name" value="Prot_kinase_dom"/>
</dbReference>
<gene>
    <name evidence="8" type="ORF">ACFL27_27480</name>
</gene>
<evidence type="ECO:0000256" key="2">
    <source>
        <dbReference type="ARBA" id="ARBA00022741"/>
    </source>
</evidence>
<dbReference type="PROSITE" id="PS00108">
    <property type="entry name" value="PROTEIN_KINASE_ST"/>
    <property type="match status" value="1"/>
</dbReference>
<dbReference type="Pfam" id="PF00069">
    <property type="entry name" value="Pkinase"/>
    <property type="match status" value="2"/>
</dbReference>
<dbReference type="GO" id="GO:0004674">
    <property type="term" value="F:protein serine/threonine kinase activity"/>
    <property type="evidence" value="ECO:0007669"/>
    <property type="project" value="UniProtKB-KW"/>
</dbReference>
<evidence type="ECO:0000313" key="9">
    <source>
        <dbReference type="Proteomes" id="UP001594351"/>
    </source>
</evidence>
<dbReference type="SUPFAM" id="SSF56112">
    <property type="entry name" value="Protein kinase-like (PK-like)"/>
    <property type="match status" value="1"/>
</dbReference>
<dbReference type="EMBL" id="JBHPBY010000655">
    <property type="protein sequence ID" value="MFC1853943.1"/>
    <property type="molecule type" value="Genomic_DNA"/>
</dbReference>
<keyword evidence="1" id="KW-0808">Transferase</keyword>
<feature type="binding site" evidence="5">
    <location>
        <position position="40"/>
    </location>
    <ligand>
        <name>ATP</name>
        <dbReference type="ChEBI" id="CHEBI:30616"/>
    </ligand>
</feature>
<keyword evidence="2 5" id="KW-0547">Nucleotide-binding</keyword>
<dbReference type="PANTHER" id="PTHR43289:SF30">
    <property type="entry name" value="NON-SPECIFIC SERINE_THREONINE PROTEIN KINASE"/>
    <property type="match status" value="1"/>
</dbReference>
<dbReference type="SMART" id="SM00220">
    <property type="entry name" value="S_TKc"/>
    <property type="match status" value="1"/>
</dbReference>
<dbReference type="InterPro" id="IPR011009">
    <property type="entry name" value="Kinase-like_dom_sf"/>
</dbReference>
<dbReference type="InterPro" id="IPR008271">
    <property type="entry name" value="Ser/Thr_kinase_AS"/>
</dbReference>
<dbReference type="PANTHER" id="PTHR43289">
    <property type="entry name" value="MITOGEN-ACTIVATED PROTEIN KINASE KINASE KINASE 20-RELATED"/>
    <property type="match status" value="1"/>
</dbReference>
<evidence type="ECO:0000259" key="7">
    <source>
        <dbReference type="PROSITE" id="PS50011"/>
    </source>
</evidence>
<protein>
    <submittedName>
        <fullName evidence="8">Serine/threonine protein kinase</fullName>
    </submittedName>
</protein>
<evidence type="ECO:0000313" key="8">
    <source>
        <dbReference type="EMBL" id="MFC1853943.1"/>
    </source>
</evidence>
<comment type="caution">
    <text evidence="8">The sequence shown here is derived from an EMBL/GenBank/DDBJ whole genome shotgun (WGS) entry which is preliminary data.</text>
</comment>
<organism evidence="8 9">
    <name type="scientific">candidate division CSSED10-310 bacterium</name>
    <dbReference type="NCBI Taxonomy" id="2855610"/>
    <lineage>
        <taxon>Bacteria</taxon>
        <taxon>Bacteria division CSSED10-310</taxon>
    </lineage>
</organism>
<dbReference type="Gene3D" id="1.10.510.10">
    <property type="entry name" value="Transferase(Phosphotransferase) domain 1"/>
    <property type="match status" value="2"/>
</dbReference>
<evidence type="ECO:0000256" key="1">
    <source>
        <dbReference type="ARBA" id="ARBA00022679"/>
    </source>
</evidence>
<feature type="non-terminal residue" evidence="8">
    <location>
        <position position="350"/>
    </location>
</feature>